<evidence type="ECO:0000313" key="1">
    <source>
        <dbReference type="EMBL" id="QDZ41293.1"/>
    </source>
</evidence>
<dbReference type="AlphaFoldDB" id="A0A5B8NPN1"/>
<dbReference type="RefSeq" id="WP_146297127.1">
    <property type="nucleotide sequence ID" value="NZ_CP042326.1"/>
</dbReference>
<dbReference type="OrthoDB" id="531624at2"/>
<accession>A0A5B8NPN1</accession>
<protein>
    <submittedName>
        <fullName evidence="1">Uncharacterized protein</fullName>
    </submittedName>
</protein>
<gene>
    <name evidence="1" type="ORF">FRE64_15915</name>
</gene>
<proteinExistence type="predicted"/>
<sequence length="235" mass="26941">MYKVLVIINAQQVSHQGTVLSTSPATQRMISTFKDAITHESEEENIIKVVASHQLLPESNWYQPSDASWLYCPLTIELPPQFDFPAAKLFQACRDIKGTRQWVKKNFNTLTGNQINKNWHGNYWLPIIYTAKGPMYGEVIGEGELPNSYQQPIDFPDQIRKPLYYLGYELLEALQAQPSVYLLQFGLQEEELVFDRIWPFPAAPALASVGIQEPNLYICHWQCLTKQPIRDLVIA</sequence>
<evidence type="ECO:0000313" key="2">
    <source>
        <dbReference type="Proteomes" id="UP000318453"/>
    </source>
</evidence>
<dbReference type="KEGG" id="enn:FRE64_15915"/>
<name>A0A5B8NPN1_9CHRO</name>
<dbReference type="Proteomes" id="UP000318453">
    <property type="component" value="Chromosome"/>
</dbReference>
<organism evidence="1 2">
    <name type="scientific">Euhalothece natronophila Z-M001</name>
    <dbReference type="NCBI Taxonomy" id="522448"/>
    <lineage>
        <taxon>Bacteria</taxon>
        <taxon>Bacillati</taxon>
        <taxon>Cyanobacteriota</taxon>
        <taxon>Cyanophyceae</taxon>
        <taxon>Oscillatoriophycideae</taxon>
        <taxon>Chroococcales</taxon>
        <taxon>Halothecacae</taxon>
        <taxon>Halothece cluster</taxon>
        <taxon>Euhalothece</taxon>
    </lineage>
</organism>
<reference evidence="1" key="1">
    <citation type="submission" date="2019-08" db="EMBL/GenBank/DDBJ databases">
        <title>Carotenoids and Carotenoid Binding Proteins in the Halophilic Cyanobacterium Euhalothece sp. ZM00.</title>
        <authorList>
            <person name="Cho S.M."/>
            <person name="Song J.Y."/>
            <person name="Park Y.-I."/>
        </authorList>
    </citation>
    <scope>NUCLEOTIDE SEQUENCE [LARGE SCALE GENOMIC DNA]</scope>
    <source>
        <strain evidence="1">Z-M001</strain>
    </source>
</reference>
<dbReference type="EMBL" id="CP042326">
    <property type="protein sequence ID" value="QDZ41293.1"/>
    <property type="molecule type" value="Genomic_DNA"/>
</dbReference>
<keyword evidence="2" id="KW-1185">Reference proteome</keyword>